<comment type="caution">
    <text evidence="1">The sequence shown here is derived from an EMBL/GenBank/DDBJ whole genome shotgun (WGS) entry which is preliminary data.</text>
</comment>
<proteinExistence type="predicted"/>
<reference evidence="1" key="1">
    <citation type="journal article" date="2015" name="Nature">
        <title>Complex archaea that bridge the gap between prokaryotes and eukaryotes.</title>
        <authorList>
            <person name="Spang A."/>
            <person name="Saw J.H."/>
            <person name="Jorgensen S.L."/>
            <person name="Zaremba-Niedzwiedzka K."/>
            <person name="Martijn J."/>
            <person name="Lind A.E."/>
            <person name="van Eijk R."/>
            <person name="Schleper C."/>
            <person name="Guy L."/>
            <person name="Ettema T.J."/>
        </authorList>
    </citation>
    <scope>NUCLEOTIDE SEQUENCE</scope>
</reference>
<name>A0A0F9ETN5_9ZZZZ</name>
<gene>
    <name evidence="1" type="ORF">LCGC14_2326810</name>
</gene>
<dbReference type="EMBL" id="LAZR01033359">
    <property type="protein sequence ID" value="KKL48305.1"/>
    <property type="molecule type" value="Genomic_DNA"/>
</dbReference>
<protein>
    <submittedName>
        <fullName evidence="1">Uncharacterized protein</fullName>
    </submittedName>
</protein>
<evidence type="ECO:0000313" key="1">
    <source>
        <dbReference type="EMBL" id="KKL48305.1"/>
    </source>
</evidence>
<sequence>MPRIEEMFAFVAEDSGPQTGKNIKLLHFTQREDLGDV</sequence>
<accession>A0A0F9ETN5</accession>
<dbReference type="AlphaFoldDB" id="A0A0F9ETN5"/>
<organism evidence="1">
    <name type="scientific">marine sediment metagenome</name>
    <dbReference type="NCBI Taxonomy" id="412755"/>
    <lineage>
        <taxon>unclassified sequences</taxon>
        <taxon>metagenomes</taxon>
        <taxon>ecological metagenomes</taxon>
    </lineage>
</organism>